<dbReference type="AlphaFoldDB" id="A0A1I4SFH3"/>
<dbReference type="SUPFAM" id="SSF52096">
    <property type="entry name" value="ClpP/crotonase"/>
    <property type="match status" value="1"/>
</dbReference>
<sequence>MTYETLDYQVEDGILTLTLNRPERMNAFNGQMRRELIAAFDAADADDAVRVIIVTGAGKAFCAGADLEKGGDTFNRHARQDQPEGADLRDGGGTVSLRIYECTKPVIAAFNGAAVGVGATMTLPMDIRMASTNAKFGFVFARRGITMEACSSWFLPRLVGPMQTAEWVHTGRVFGAEEALKGGLIRSIHEPDELLPAARTLAREIADNTSGMSALLNRQLMWRMMAADHPMEAHIIDSRAIAFMGESEDAKEGVRSFLEKRPPQFRLRPSQDRPDFYPWWQERPFR</sequence>
<dbReference type="PANTHER" id="PTHR43684:SF4">
    <property type="entry name" value="ENOYL-COA HYDRATASE_ISOMERASE FAMILY PROTEIN (AFU_ORTHOLOGUE AFUA_1G01890)"/>
    <property type="match status" value="1"/>
</dbReference>
<dbReference type="InterPro" id="IPR014748">
    <property type="entry name" value="Enoyl-CoA_hydra_C"/>
</dbReference>
<dbReference type="Gene3D" id="3.90.226.10">
    <property type="entry name" value="2-enoyl-CoA Hydratase, Chain A, domain 1"/>
    <property type="match status" value="1"/>
</dbReference>
<gene>
    <name evidence="2" type="ORF">SAMN05216217_1107</name>
</gene>
<dbReference type="Gene3D" id="1.10.12.10">
    <property type="entry name" value="Lyase 2-enoyl-coa Hydratase, Chain A, domain 2"/>
    <property type="match status" value="1"/>
</dbReference>
<dbReference type="RefSeq" id="WP_093476281.1">
    <property type="nucleotide sequence ID" value="NZ_FOUI01000010.1"/>
</dbReference>
<dbReference type="EMBL" id="FOUI01000010">
    <property type="protein sequence ID" value="SFM63207.1"/>
    <property type="molecule type" value="Genomic_DNA"/>
</dbReference>
<dbReference type="NCBIfam" id="NF006109">
    <property type="entry name" value="PRK08260.1"/>
    <property type="match status" value="1"/>
</dbReference>
<evidence type="ECO:0000256" key="1">
    <source>
        <dbReference type="ARBA" id="ARBA00005254"/>
    </source>
</evidence>
<protein>
    <submittedName>
        <fullName evidence="2">Enoyl-CoA hydratase/carnithine racemase</fullName>
    </submittedName>
</protein>
<dbReference type="InterPro" id="IPR029045">
    <property type="entry name" value="ClpP/crotonase-like_dom_sf"/>
</dbReference>
<comment type="similarity">
    <text evidence="1">Belongs to the enoyl-CoA hydratase/isomerase family.</text>
</comment>
<reference evidence="3" key="1">
    <citation type="submission" date="2016-10" db="EMBL/GenBank/DDBJ databases">
        <authorList>
            <person name="Varghese N."/>
            <person name="Submissions S."/>
        </authorList>
    </citation>
    <scope>NUCLEOTIDE SEQUENCE [LARGE SCALE GENOMIC DNA]</scope>
    <source>
        <strain evidence="3">DSM 24213</strain>
    </source>
</reference>
<accession>A0A1I4SFH3</accession>
<dbReference type="OrthoDB" id="9777711at2"/>
<proteinExistence type="inferred from homology"/>
<dbReference type="STRING" id="1720063.SAMN05216217_1107"/>
<name>A0A1I4SFH3_9GAMM</name>
<dbReference type="PANTHER" id="PTHR43684">
    <property type="match status" value="1"/>
</dbReference>
<dbReference type="CDD" id="cd06558">
    <property type="entry name" value="crotonase-like"/>
    <property type="match status" value="1"/>
</dbReference>
<evidence type="ECO:0000313" key="2">
    <source>
        <dbReference type="EMBL" id="SFM63207.1"/>
    </source>
</evidence>
<keyword evidence="3" id="KW-1185">Reference proteome</keyword>
<organism evidence="2 3">
    <name type="scientific">Halopseudomonas yangmingensis</name>
    <dbReference type="NCBI Taxonomy" id="1720063"/>
    <lineage>
        <taxon>Bacteria</taxon>
        <taxon>Pseudomonadati</taxon>
        <taxon>Pseudomonadota</taxon>
        <taxon>Gammaproteobacteria</taxon>
        <taxon>Pseudomonadales</taxon>
        <taxon>Pseudomonadaceae</taxon>
        <taxon>Halopseudomonas</taxon>
    </lineage>
</organism>
<dbReference type="InterPro" id="IPR001753">
    <property type="entry name" value="Enoyl-CoA_hydra/iso"/>
</dbReference>
<evidence type="ECO:0000313" key="3">
    <source>
        <dbReference type="Proteomes" id="UP000243629"/>
    </source>
</evidence>
<dbReference type="GO" id="GO:0003824">
    <property type="term" value="F:catalytic activity"/>
    <property type="evidence" value="ECO:0007669"/>
    <property type="project" value="UniProtKB-ARBA"/>
</dbReference>
<dbReference type="InterPro" id="IPR051053">
    <property type="entry name" value="ECH/Chromodomain_protein"/>
</dbReference>
<dbReference type="Proteomes" id="UP000243629">
    <property type="component" value="Unassembled WGS sequence"/>
</dbReference>
<dbReference type="Pfam" id="PF00378">
    <property type="entry name" value="ECH_1"/>
    <property type="match status" value="1"/>
</dbReference>